<dbReference type="SUPFAM" id="SSF46894">
    <property type="entry name" value="C-terminal effector domain of the bipartite response regulators"/>
    <property type="match status" value="1"/>
</dbReference>
<reference evidence="3" key="1">
    <citation type="submission" date="2017-02" db="EMBL/GenBank/DDBJ databases">
        <authorList>
            <person name="Varghese N."/>
            <person name="Submissions S."/>
        </authorList>
    </citation>
    <scope>NUCLEOTIDE SEQUENCE [LARGE SCALE GENOMIC DNA]</scope>
    <source>
        <strain evidence="3">SM117</strain>
    </source>
</reference>
<proteinExistence type="predicted"/>
<dbReference type="RefSeq" id="WP_054944535.1">
    <property type="nucleotide sequence ID" value="NZ_FVZE01000003.1"/>
</dbReference>
<dbReference type="GO" id="GO:0006355">
    <property type="term" value="P:regulation of DNA-templated transcription"/>
    <property type="evidence" value="ECO:0007669"/>
    <property type="project" value="InterPro"/>
</dbReference>
<keyword evidence="3" id="KW-1185">Reference proteome</keyword>
<evidence type="ECO:0000313" key="2">
    <source>
        <dbReference type="EMBL" id="SLK00489.1"/>
    </source>
</evidence>
<dbReference type="InterPro" id="IPR000792">
    <property type="entry name" value="Tscrpt_reg_LuxR_C"/>
</dbReference>
<protein>
    <submittedName>
        <fullName evidence="2">DNA-binding transcriptional regulator, CsgD family</fullName>
    </submittedName>
</protein>
<sequence>MKDDTAALSALLATLYGGIDGERPWQAFLQALADWMDAAFATLIITTPDNDMPGTFVTPGADPQRSEDYIRTYFAHDPFRGLPEGEVLTYRGFLAGLPEETYAVFSDYMREAHSEQVIGVDLRFPRGFEARFRVTRQEDEAEFRPEERKRLQAIVPHLRIAAGLFEKLQFAGAQHGAFHSATQGLGLALIVLDRERRVVSQNALAEKLLIEGEGLRLSGERLTFDLQADARRIDAMLAESYADGPIRFRIERPANGDLVATARPIDVPAVGAGSGALALLLSRPGQDGPPSPQVLRDLFGLTPAEARLAAVLAGGETLVNAARLIGIAHNTAKVQLRSVFAKTGVHRQAQLVSLIAHLTG</sequence>
<name>A0A1U6HXJ7_9SPHN</name>
<accession>A0A1U6HXJ7</accession>
<organism evidence="2 3">
    <name type="scientific">Novosphingobium mathurense</name>
    <dbReference type="NCBI Taxonomy" id="428990"/>
    <lineage>
        <taxon>Bacteria</taxon>
        <taxon>Pseudomonadati</taxon>
        <taxon>Pseudomonadota</taxon>
        <taxon>Alphaproteobacteria</taxon>
        <taxon>Sphingomonadales</taxon>
        <taxon>Sphingomonadaceae</taxon>
        <taxon>Novosphingobium</taxon>
    </lineage>
</organism>
<dbReference type="EMBL" id="FVZE01000003">
    <property type="protein sequence ID" value="SLK00489.1"/>
    <property type="molecule type" value="Genomic_DNA"/>
</dbReference>
<evidence type="ECO:0000259" key="1">
    <source>
        <dbReference type="SMART" id="SM00421"/>
    </source>
</evidence>
<dbReference type="InterPro" id="IPR016032">
    <property type="entry name" value="Sig_transdc_resp-reg_C-effctor"/>
</dbReference>
<evidence type="ECO:0000313" key="3">
    <source>
        <dbReference type="Proteomes" id="UP000190989"/>
    </source>
</evidence>
<dbReference type="AlphaFoldDB" id="A0A1U6HXJ7"/>
<dbReference type="GO" id="GO:0003677">
    <property type="term" value="F:DNA binding"/>
    <property type="evidence" value="ECO:0007669"/>
    <property type="project" value="UniProtKB-KW"/>
</dbReference>
<dbReference type="STRING" id="428990.SAMN06295987_103302"/>
<dbReference type="Proteomes" id="UP000190989">
    <property type="component" value="Unassembled WGS sequence"/>
</dbReference>
<dbReference type="SMART" id="SM00421">
    <property type="entry name" value="HTH_LUXR"/>
    <property type="match status" value="1"/>
</dbReference>
<dbReference type="InterPro" id="IPR036388">
    <property type="entry name" value="WH-like_DNA-bd_sf"/>
</dbReference>
<feature type="domain" description="HTH luxR-type" evidence="1">
    <location>
        <begin position="298"/>
        <end position="355"/>
    </location>
</feature>
<dbReference type="Gene3D" id="1.10.10.10">
    <property type="entry name" value="Winged helix-like DNA-binding domain superfamily/Winged helix DNA-binding domain"/>
    <property type="match status" value="1"/>
</dbReference>
<keyword evidence="2" id="KW-0238">DNA-binding</keyword>
<gene>
    <name evidence="2" type="ORF">SAMN06295987_103302</name>
</gene>